<dbReference type="AlphaFoldDB" id="A0A378LSU2"/>
<accession>A0A378LSU2</accession>
<dbReference type="Proteomes" id="UP000255297">
    <property type="component" value="Unassembled WGS sequence"/>
</dbReference>
<gene>
    <name evidence="1" type="ORF">NCTC11532_01966</name>
</gene>
<proteinExistence type="predicted"/>
<evidence type="ECO:0000313" key="2">
    <source>
        <dbReference type="Proteomes" id="UP000255297"/>
    </source>
</evidence>
<reference evidence="1 2" key="1">
    <citation type="submission" date="2018-06" db="EMBL/GenBank/DDBJ databases">
        <authorList>
            <consortium name="Pathogen Informatics"/>
            <person name="Doyle S."/>
        </authorList>
    </citation>
    <scope>NUCLEOTIDE SEQUENCE [LARGE SCALE GENOMIC DNA]</scope>
    <source>
        <strain evidence="1 2">NCTC11532</strain>
    </source>
</reference>
<dbReference type="STRING" id="1122170.GCA_000701265_00520"/>
<keyword evidence="2" id="KW-1185">Reference proteome</keyword>
<organism evidence="1 2">
    <name type="scientific">Legionella wadsworthii</name>
    <dbReference type="NCBI Taxonomy" id="28088"/>
    <lineage>
        <taxon>Bacteria</taxon>
        <taxon>Pseudomonadati</taxon>
        <taxon>Pseudomonadota</taxon>
        <taxon>Gammaproteobacteria</taxon>
        <taxon>Legionellales</taxon>
        <taxon>Legionellaceae</taxon>
        <taxon>Legionella</taxon>
    </lineage>
</organism>
<evidence type="ECO:0000313" key="1">
    <source>
        <dbReference type="EMBL" id="STY29767.1"/>
    </source>
</evidence>
<dbReference type="EMBL" id="UGPB01000001">
    <property type="protein sequence ID" value="STY29767.1"/>
    <property type="molecule type" value="Genomic_DNA"/>
</dbReference>
<sequence>MTKNYYPEAIEYYGQFLFRKISLKEKFKIERKAMRVLPADDPEQEYLSRERQLQYHVTCSNNHLFRNAEASLLDGSYNFALLCEDEPFLLCDRTLHHSYLANGKKVFATGSLTFDQGKLVEITNNSGHYMPTDEETLAVIKALYRASGGTLKRYVSYCANVPKIYLVEDLLNINDFSSIQPFNEIKEKNSITMKLSEYEQSDSSKSSSYLDDECILMESESIPPAFHVYEEKIVGATDVTKSASQYIDDELLSIPAQLEDAIKPNVPVAKSLLKTQRRYGKDLNEQCIAKYLGIVGRNNFFKKEINLKEESSVFNKTFDSV</sequence>
<protein>
    <submittedName>
        <fullName evidence="1">Uncharacterized protein</fullName>
    </submittedName>
</protein>
<name>A0A378LSU2_9GAMM</name>